<dbReference type="InterPro" id="IPR049457">
    <property type="entry name" value="Emfourin"/>
</dbReference>
<dbReference type="AlphaFoldDB" id="A0A8J3NJA9"/>
<evidence type="ECO:0000256" key="1">
    <source>
        <dbReference type="SAM" id="SignalP"/>
    </source>
</evidence>
<reference evidence="2 3" key="1">
    <citation type="submission" date="2021-01" db="EMBL/GenBank/DDBJ databases">
        <title>Whole genome shotgun sequence of Catellatospora bangladeshensis NBRC 107357.</title>
        <authorList>
            <person name="Komaki H."/>
            <person name="Tamura T."/>
        </authorList>
    </citation>
    <scope>NUCLEOTIDE SEQUENCE [LARGE SCALE GENOMIC DNA]</scope>
    <source>
        <strain evidence="2 3">NBRC 107357</strain>
    </source>
</reference>
<keyword evidence="1" id="KW-0732">Signal</keyword>
<sequence length="153" mass="15445">MRTAVVAALFLVVAACTATGDPGGTPSVATSGSAVMPSVTVVRTGGIAGVNDTFIVNPDGSWTVTDKAGTTKSGKLNAQQAHELQRLATEPAFAAESRQQRGQTKCADAFAYKVTVTGDAGPVLVSFSDCPSDENLPQTAMAISVLVTGAASN</sequence>
<dbReference type="PROSITE" id="PS51257">
    <property type="entry name" value="PROKAR_LIPOPROTEIN"/>
    <property type="match status" value="1"/>
</dbReference>
<evidence type="ECO:0000313" key="2">
    <source>
        <dbReference type="EMBL" id="GIF81793.1"/>
    </source>
</evidence>
<dbReference type="EMBL" id="BONF01000016">
    <property type="protein sequence ID" value="GIF81793.1"/>
    <property type="molecule type" value="Genomic_DNA"/>
</dbReference>
<dbReference type="Proteomes" id="UP000601223">
    <property type="component" value="Unassembled WGS sequence"/>
</dbReference>
<organism evidence="2 3">
    <name type="scientific">Catellatospora bangladeshensis</name>
    <dbReference type="NCBI Taxonomy" id="310355"/>
    <lineage>
        <taxon>Bacteria</taxon>
        <taxon>Bacillati</taxon>
        <taxon>Actinomycetota</taxon>
        <taxon>Actinomycetes</taxon>
        <taxon>Micromonosporales</taxon>
        <taxon>Micromonosporaceae</taxon>
        <taxon>Catellatospora</taxon>
    </lineage>
</organism>
<comment type="caution">
    <text evidence="2">The sequence shown here is derived from an EMBL/GenBank/DDBJ whole genome shotgun (WGS) entry which is preliminary data.</text>
</comment>
<keyword evidence="3" id="KW-1185">Reference proteome</keyword>
<evidence type="ECO:0000313" key="3">
    <source>
        <dbReference type="Proteomes" id="UP000601223"/>
    </source>
</evidence>
<feature type="chain" id="PRO_5035229030" evidence="1">
    <location>
        <begin position="21"/>
        <end position="153"/>
    </location>
</feature>
<gene>
    <name evidence="2" type="ORF">Cba03nite_31420</name>
</gene>
<proteinExistence type="predicted"/>
<accession>A0A8J3NJA9</accession>
<protein>
    <submittedName>
        <fullName evidence="2">Uncharacterized protein</fullName>
    </submittedName>
</protein>
<feature type="signal peptide" evidence="1">
    <location>
        <begin position="1"/>
        <end position="20"/>
    </location>
</feature>
<name>A0A8J3NJA9_9ACTN</name>
<dbReference type="Pfam" id="PF20242">
    <property type="entry name" value="Emfourin"/>
    <property type="match status" value="1"/>
</dbReference>